<evidence type="ECO:0000313" key="2">
    <source>
        <dbReference type="EMBL" id="RKR94020.1"/>
    </source>
</evidence>
<dbReference type="InterPro" id="IPR004165">
    <property type="entry name" value="CoA_trans_fam_I"/>
</dbReference>
<dbReference type="PANTHER" id="PTHR43293:SF3">
    <property type="entry name" value="CHOLESTEROL RING-CLEAVING HYDROLASE IPDB SUBUNIT"/>
    <property type="match status" value="1"/>
</dbReference>
<dbReference type="PANTHER" id="PTHR43293">
    <property type="entry name" value="ACETATE COA-TRANSFERASE YDIF"/>
    <property type="match status" value="1"/>
</dbReference>
<dbReference type="GO" id="GO:0008410">
    <property type="term" value="F:CoA-transferase activity"/>
    <property type="evidence" value="ECO:0007669"/>
    <property type="project" value="InterPro"/>
</dbReference>
<sequence>MERRTKGRTVTSPASSTESTVTRAEICVIACAEIFSGAGETMASPMATTPLIGARLARLTSEPDLLITDGEALIFADTPAVGASGPIEGWMPFRKVFDVVASGRRHVVMGANQIDRYGNQNLSAFGPLQQPTRQMFGVRGAPGNTINHPTSYWVAKHSARVFGGVVDVVSGVGYDKVDPANPAYRFLNIHRVVTNLGVFDFNGPDHTMRALSLHPGVSADEVAENTGFEVAGLAEAGVTRTPSDEELRLIREVLDPKGLREKEVKPVEAAK</sequence>
<dbReference type="Gene3D" id="3.40.1080.10">
    <property type="entry name" value="Glutaconate Coenzyme A-transferase"/>
    <property type="match status" value="1"/>
</dbReference>
<keyword evidence="2" id="KW-0808">Transferase</keyword>
<protein>
    <submittedName>
        <fullName evidence="2">Acyl CoA:acetate/3-ketoacid CoA transferase beta subunit</fullName>
    </submittedName>
</protein>
<evidence type="ECO:0000256" key="1">
    <source>
        <dbReference type="ARBA" id="ARBA00007047"/>
    </source>
</evidence>
<dbReference type="SMART" id="SM00882">
    <property type="entry name" value="CoA_trans"/>
    <property type="match status" value="1"/>
</dbReference>
<name>A0A495JYG1_WILMA</name>
<comment type="caution">
    <text evidence="2">The sequence shown here is derived from an EMBL/GenBank/DDBJ whole genome shotgun (WGS) entry which is preliminary data.</text>
</comment>
<dbReference type="AlphaFoldDB" id="A0A495JYG1"/>
<evidence type="ECO:0000313" key="3">
    <source>
        <dbReference type="Proteomes" id="UP000274762"/>
    </source>
</evidence>
<accession>A0A495JYG1</accession>
<comment type="similarity">
    <text evidence="1">Belongs to the 3-oxoacid CoA-transferase subunit B family.</text>
</comment>
<dbReference type="InterPro" id="IPR037171">
    <property type="entry name" value="NagB/RpiA_transferase-like"/>
</dbReference>
<reference evidence="2 3" key="1">
    <citation type="submission" date="2018-10" db="EMBL/GenBank/DDBJ databases">
        <title>Sequencing the genomes of 1000 actinobacteria strains.</title>
        <authorList>
            <person name="Klenk H.-P."/>
        </authorList>
    </citation>
    <scope>NUCLEOTIDE SEQUENCE [LARGE SCALE GENOMIC DNA]</scope>
    <source>
        <strain evidence="2 3">DSM 44343</strain>
    </source>
</reference>
<proteinExistence type="inferred from homology"/>
<dbReference type="SUPFAM" id="SSF100950">
    <property type="entry name" value="NagB/RpiA/CoA transferase-like"/>
    <property type="match status" value="1"/>
</dbReference>
<dbReference type="EMBL" id="RBKV01000001">
    <property type="protein sequence ID" value="RKR94020.1"/>
    <property type="molecule type" value="Genomic_DNA"/>
</dbReference>
<dbReference type="OrthoDB" id="9813111at2"/>
<gene>
    <name evidence="2" type="ORF">DFJ75_0810</name>
</gene>
<organism evidence="2 3">
    <name type="scientific">Williamsia marianensis</name>
    <dbReference type="NCBI Taxonomy" id="85044"/>
    <lineage>
        <taxon>Bacteria</taxon>
        <taxon>Bacillati</taxon>
        <taxon>Actinomycetota</taxon>
        <taxon>Actinomycetes</taxon>
        <taxon>Mycobacteriales</taxon>
        <taxon>Nocardiaceae</taxon>
        <taxon>Williamsia</taxon>
    </lineage>
</organism>
<dbReference type="Proteomes" id="UP000274762">
    <property type="component" value="Unassembled WGS sequence"/>
</dbReference>